<sequence length="158" mass="16662">MKASTMIVSALAAVASAAPATSTSTPKRSSVDLNAFNQFNFNSLDLQYFNAINAFDLQSFAQLSAFNNLDIGGFQALFSNDVFDINALLQLQQIALLSQLGGLGVFANFDLSAVQFAVVDLGLVSAIGGFDVSSLIDQSLVSQIQTVVQTTRITTVAV</sequence>
<name>A0AAI8V6Y7_9PEZI</name>
<evidence type="ECO:0000313" key="2">
    <source>
        <dbReference type="EMBL" id="CAJ2502133.1"/>
    </source>
</evidence>
<evidence type="ECO:0000256" key="1">
    <source>
        <dbReference type="SAM" id="SignalP"/>
    </source>
</evidence>
<gene>
    <name evidence="2" type="ORF">KHLLAP_LOCUS2601</name>
</gene>
<dbReference type="Proteomes" id="UP001295740">
    <property type="component" value="Unassembled WGS sequence"/>
</dbReference>
<dbReference type="AlphaFoldDB" id="A0AAI8V6Y7"/>
<proteinExistence type="predicted"/>
<keyword evidence="1" id="KW-0732">Signal</keyword>
<organism evidence="2 3">
    <name type="scientific">Anthostomella pinea</name>
    <dbReference type="NCBI Taxonomy" id="933095"/>
    <lineage>
        <taxon>Eukaryota</taxon>
        <taxon>Fungi</taxon>
        <taxon>Dikarya</taxon>
        <taxon>Ascomycota</taxon>
        <taxon>Pezizomycotina</taxon>
        <taxon>Sordariomycetes</taxon>
        <taxon>Xylariomycetidae</taxon>
        <taxon>Xylariales</taxon>
        <taxon>Xylariaceae</taxon>
        <taxon>Anthostomella</taxon>
    </lineage>
</organism>
<keyword evidence="3" id="KW-1185">Reference proteome</keyword>
<dbReference type="EMBL" id="CAUWAG010000003">
    <property type="protein sequence ID" value="CAJ2502133.1"/>
    <property type="molecule type" value="Genomic_DNA"/>
</dbReference>
<accession>A0AAI8V6Y7</accession>
<comment type="caution">
    <text evidence="2">The sequence shown here is derived from an EMBL/GenBank/DDBJ whole genome shotgun (WGS) entry which is preliminary data.</text>
</comment>
<reference evidence="2" key="1">
    <citation type="submission" date="2023-10" db="EMBL/GenBank/DDBJ databases">
        <authorList>
            <person name="Hackl T."/>
        </authorList>
    </citation>
    <scope>NUCLEOTIDE SEQUENCE</scope>
</reference>
<protein>
    <submittedName>
        <fullName evidence="2">Uu.00g049860.m01.CDS01</fullName>
    </submittedName>
</protein>
<feature type="chain" id="PRO_5042572611" evidence="1">
    <location>
        <begin position="18"/>
        <end position="158"/>
    </location>
</feature>
<evidence type="ECO:0000313" key="3">
    <source>
        <dbReference type="Proteomes" id="UP001295740"/>
    </source>
</evidence>
<feature type="signal peptide" evidence="1">
    <location>
        <begin position="1"/>
        <end position="17"/>
    </location>
</feature>